<accession>A0ABP9EU64</accession>
<reference evidence="2" key="1">
    <citation type="journal article" date="2019" name="Int. J. Syst. Evol. Microbiol.">
        <title>The Global Catalogue of Microorganisms (GCM) 10K type strain sequencing project: providing services to taxonomists for standard genome sequencing and annotation.</title>
        <authorList>
            <consortium name="The Broad Institute Genomics Platform"/>
            <consortium name="The Broad Institute Genome Sequencing Center for Infectious Disease"/>
            <person name="Wu L."/>
            <person name="Ma J."/>
        </authorList>
    </citation>
    <scope>NUCLEOTIDE SEQUENCE [LARGE SCALE GENOMIC DNA]</scope>
    <source>
        <strain evidence="2">JCM 13006</strain>
    </source>
</reference>
<keyword evidence="2" id="KW-1185">Reference proteome</keyword>
<dbReference type="RefSeq" id="WP_345701664.1">
    <property type="nucleotide sequence ID" value="NZ_BAABIS010000001.1"/>
</dbReference>
<dbReference type="Gene3D" id="3.40.50.2300">
    <property type="match status" value="1"/>
</dbReference>
<dbReference type="SUPFAM" id="SSF53822">
    <property type="entry name" value="Periplasmic binding protein-like I"/>
    <property type="match status" value="1"/>
</dbReference>
<dbReference type="InterPro" id="IPR028082">
    <property type="entry name" value="Peripla_BP_I"/>
</dbReference>
<protein>
    <submittedName>
        <fullName evidence="1">Uncharacterized protein</fullName>
    </submittedName>
</protein>
<sequence>MDLQFVDAGGGVAAGVARGRDQDPAGIGVQGVDQALAAIGRKPVTARIGTTMVAITKANIDDPAVAKYVYRAAC</sequence>
<proteinExistence type="predicted"/>
<dbReference type="Proteomes" id="UP001501752">
    <property type="component" value="Unassembled WGS sequence"/>
</dbReference>
<evidence type="ECO:0000313" key="1">
    <source>
        <dbReference type="EMBL" id="GAA4885380.1"/>
    </source>
</evidence>
<evidence type="ECO:0000313" key="2">
    <source>
        <dbReference type="Proteomes" id="UP001501752"/>
    </source>
</evidence>
<organism evidence="1 2">
    <name type="scientific">Kitasatospora terrestris</name>
    <dbReference type="NCBI Taxonomy" id="258051"/>
    <lineage>
        <taxon>Bacteria</taxon>
        <taxon>Bacillati</taxon>
        <taxon>Actinomycetota</taxon>
        <taxon>Actinomycetes</taxon>
        <taxon>Kitasatosporales</taxon>
        <taxon>Streptomycetaceae</taxon>
        <taxon>Kitasatospora</taxon>
    </lineage>
</organism>
<name>A0ABP9EU64_9ACTN</name>
<gene>
    <name evidence="1" type="ORF">GCM10023235_78040</name>
</gene>
<comment type="caution">
    <text evidence="1">The sequence shown here is derived from an EMBL/GenBank/DDBJ whole genome shotgun (WGS) entry which is preliminary data.</text>
</comment>
<dbReference type="EMBL" id="BAABIS010000001">
    <property type="protein sequence ID" value="GAA4885380.1"/>
    <property type="molecule type" value="Genomic_DNA"/>
</dbReference>